<dbReference type="Gene3D" id="3.40.50.300">
    <property type="entry name" value="P-loop containing nucleotide triphosphate hydrolases"/>
    <property type="match status" value="1"/>
</dbReference>
<protein>
    <recommendedName>
        <fullName evidence="3">SNF2 N-terminal domain-containing protein</fullName>
    </recommendedName>
</protein>
<evidence type="ECO:0000313" key="1">
    <source>
        <dbReference type="EMBL" id="KAK8836778.1"/>
    </source>
</evidence>
<dbReference type="InterPro" id="IPR027417">
    <property type="entry name" value="P-loop_NTPase"/>
</dbReference>
<evidence type="ECO:0008006" key="3">
    <source>
        <dbReference type="Google" id="ProtNLM"/>
    </source>
</evidence>
<keyword evidence="2" id="KW-1185">Reference proteome</keyword>
<accession>A0ABR2GT22</accession>
<evidence type="ECO:0000313" key="2">
    <source>
        <dbReference type="Proteomes" id="UP001470230"/>
    </source>
</evidence>
<proteinExistence type="predicted"/>
<reference evidence="1 2" key="1">
    <citation type="submission" date="2024-04" db="EMBL/GenBank/DDBJ databases">
        <title>Tritrichomonas musculus Genome.</title>
        <authorList>
            <person name="Alves-Ferreira E."/>
            <person name="Grigg M."/>
            <person name="Lorenzi H."/>
            <person name="Galac M."/>
        </authorList>
    </citation>
    <scope>NUCLEOTIDE SEQUENCE [LARGE SCALE GENOMIC DNA]</scope>
    <source>
        <strain evidence="1 2">EAF2021</strain>
    </source>
</reference>
<sequence>MTLNIMLYDHIHKGIEKTSVNDFFDENGDAIDYTDYDDDCFSMNHGKYYLHKIMSKKFISEPPIGSGKLTAIVRWISLNKTEKFIAIVPTVNISEEFYTKLTDMNAKSIRLCVNDNAFKEFHKAVQNEVNIIITTYSTASKCLDDLLEEYYREILK</sequence>
<gene>
    <name evidence="1" type="ORF">M9Y10_037300</name>
</gene>
<name>A0ABR2GT22_9EUKA</name>
<organism evidence="1 2">
    <name type="scientific">Tritrichomonas musculus</name>
    <dbReference type="NCBI Taxonomy" id="1915356"/>
    <lineage>
        <taxon>Eukaryota</taxon>
        <taxon>Metamonada</taxon>
        <taxon>Parabasalia</taxon>
        <taxon>Tritrichomonadida</taxon>
        <taxon>Tritrichomonadidae</taxon>
        <taxon>Tritrichomonas</taxon>
    </lineage>
</organism>
<dbReference type="EMBL" id="JAPFFF010000063">
    <property type="protein sequence ID" value="KAK8836778.1"/>
    <property type="molecule type" value="Genomic_DNA"/>
</dbReference>
<dbReference type="Proteomes" id="UP001470230">
    <property type="component" value="Unassembled WGS sequence"/>
</dbReference>
<comment type="caution">
    <text evidence="1">The sequence shown here is derived from an EMBL/GenBank/DDBJ whole genome shotgun (WGS) entry which is preliminary data.</text>
</comment>